<proteinExistence type="predicted"/>
<evidence type="ECO:0000259" key="2">
    <source>
        <dbReference type="SMART" id="SM00245"/>
    </source>
</evidence>
<dbReference type="GO" id="GO:0004175">
    <property type="term" value="F:endopeptidase activity"/>
    <property type="evidence" value="ECO:0007669"/>
    <property type="project" value="TreeGrafter"/>
</dbReference>
<feature type="signal peptide" evidence="1">
    <location>
        <begin position="1"/>
        <end position="19"/>
    </location>
</feature>
<keyword evidence="1" id="KW-0732">Signal</keyword>
<dbReference type="SMART" id="SM00245">
    <property type="entry name" value="TSPc"/>
    <property type="match status" value="1"/>
</dbReference>
<dbReference type="GO" id="GO:0006508">
    <property type="term" value="P:proteolysis"/>
    <property type="evidence" value="ECO:0007669"/>
    <property type="project" value="InterPro"/>
</dbReference>
<accession>A0A8X8FXW1</accession>
<dbReference type="InterPro" id="IPR005151">
    <property type="entry name" value="Tail-specific_protease"/>
</dbReference>
<dbReference type="AlphaFoldDB" id="A0A8X8FXW1"/>
<dbReference type="Proteomes" id="UP000636938">
    <property type="component" value="Unassembled WGS sequence"/>
</dbReference>
<dbReference type="SUPFAM" id="SSF52096">
    <property type="entry name" value="ClpP/crotonase"/>
    <property type="match status" value="1"/>
</dbReference>
<dbReference type="EMBL" id="JACSQS010000001">
    <property type="protein sequence ID" value="MBD7952955.1"/>
    <property type="molecule type" value="Genomic_DNA"/>
</dbReference>
<dbReference type="PANTHER" id="PTHR32060:SF30">
    <property type="entry name" value="CARBOXY-TERMINAL PROCESSING PROTEASE CTPA"/>
    <property type="match status" value="1"/>
</dbReference>
<gene>
    <name evidence="3" type="ORF">H9654_01950</name>
</gene>
<comment type="caution">
    <text evidence="3">The sequence shown here is derived from an EMBL/GenBank/DDBJ whole genome shotgun (WGS) entry which is preliminary data.</text>
</comment>
<dbReference type="CDD" id="cd06567">
    <property type="entry name" value="Peptidase_S41"/>
    <property type="match status" value="1"/>
</dbReference>
<dbReference type="GO" id="GO:0008236">
    <property type="term" value="F:serine-type peptidase activity"/>
    <property type="evidence" value="ECO:0007669"/>
    <property type="project" value="InterPro"/>
</dbReference>
<dbReference type="PANTHER" id="PTHR32060">
    <property type="entry name" value="TAIL-SPECIFIC PROTEASE"/>
    <property type="match status" value="1"/>
</dbReference>
<evidence type="ECO:0000313" key="4">
    <source>
        <dbReference type="Proteomes" id="UP000636938"/>
    </source>
</evidence>
<dbReference type="Gene3D" id="3.90.226.10">
    <property type="entry name" value="2-enoyl-CoA Hydratase, Chain A, domain 1"/>
    <property type="match status" value="1"/>
</dbReference>
<feature type="domain" description="Tail specific protease" evidence="2">
    <location>
        <begin position="234"/>
        <end position="426"/>
    </location>
</feature>
<evidence type="ECO:0000313" key="3">
    <source>
        <dbReference type="EMBL" id="MBD7952955.1"/>
    </source>
</evidence>
<organism evidence="3 4">
    <name type="scientific">Stenotrophomonas lacuserhaii</name>
    <dbReference type="NCBI Taxonomy" id="2760084"/>
    <lineage>
        <taxon>Bacteria</taxon>
        <taxon>Pseudomonadati</taxon>
        <taxon>Pseudomonadota</taxon>
        <taxon>Gammaproteobacteria</taxon>
        <taxon>Lysobacterales</taxon>
        <taxon>Lysobacteraceae</taxon>
        <taxon>Stenotrophomonas</taxon>
    </lineage>
</organism>
<dbReference type="InterPro" id="IPR029045">
    <property type="entry name" value="ClpP/crotonase-like_dom_sf"/>
</dbReference>
<dbReference type="RefSeq" id="WP_191768902.1">
    <property type="nucleotide sequence ID" value="NZ_JACSQS010000001.1"/>
</dbReference>
<sequence>MVRVLFCLALLFVQPVASAETAWNGTSSHSRVVGSGDVRDPAGARLSLSSSEAGKEGFFGAITSLDAAPYRGRDVVLSGVLGVEEGTGNGALWLRGDQSDQVLVFDTTRATPVTLPDGEQERQLRLYIPLATTSLKFGATMTGVGRIHAASLKLHAEPPPAGNVSAYQVLDAAISHIESRALNRSRVDWNTARAQLLTDDLKGLPAGEAYPKVRAALAKLGDRHSLLRTRNQAAQDRSIAIASEPLMANASDDIGYVRVPGLRGTDRQATRRFAADLCQRIEAMAGTVSKGMIVDLRGNTGGNMWPMVSGLFPLLGGGPIGSFRDADGNISPWTERAAEGCEVDMTMTPVAVLIGRRTGSSGEAVATAFKGRPRTRFFGQPTAGVATGNGRIPLPDGSVLGLTQSSFLDRTGELIPGRLTPDVGVEEGQDAIALARAWLRSASK</sequence>
<feature type="chain" id="PRO_5036449073" evidence="1">
    <location>
        <begin position="20"/>
        <end position="444"/>
    </location>
</feature>
<evidence type="ECO:0000256" key="1">
    <source>
        <dbReference type="SAM" id="SignalP"/>
    </source>
</evidence>
<name>A0A8X8FXW1_9GAMM</name>
<protein>
    <submittedName>
        <fullName evidence="3">S41 family peptidase</fullName>
    </submittedName>
</protein>
<keyword evidence="4" id="KW-1185">Reference proteome</keyword>
<dbReference type="Pfam" id="PF03572">
    <property type="entry name" value="Peptidase_S41"/>
    <property type="match status" value="1"/>
</dbReference>
<dbReference type="GO" id="GO:0030288">
    <property type="term" value="C:outer membrane-bounded periplasmic space"/>
    <property type="evidence" value="ECO:0007669"/>
    <property type="project" value="TreeGrafter"/>
</dbReference>
<reference evidence="3 4" key="1">
    <citation type="submission" date="2020-08" db="EMBL/GenBank/DDBJ databases">
        <title>A Genomic Blueprint of the Chicken Gut Microbiome.</title>
        <authorList>
            <person name="Gilroy R."/>
            <person name="Ravi A."/>
            <person name="Getino M."/>
            <person name="Pursley I."/>
            <person name="Horton D.L."/>
            <person name="Alikhan N.-F."/>
            <person name="Baker D."/>
            <person name="Gharbi K."/>
            <person name="Hall N."/>
            <person name="Watson M."/>
            <person name="Adriaenssens E.M."/>
            <person name="Foster-Nyarko E."/>
            <person name="Jarju S."/>
            <person name="Secka A."/>
            <person name="Antonio M."/>
            <person name="Oren A."/>
            <person name="Chaudhuri R."/>
            <person name="La Ragione R.M."/>
            <person name="Hildebrand F."/>
            <person name="Pallen M.J."/>
        </authorList>
    </citation>
    <scope>NUCLEOTIDE SEQUENCE [LARGE SCALE GENOMIC DNA]</scope>
    <source>
        <strain evidence="3 4">Sa5BUN4</strain>
    </source>
</reference>
<dbReference type="GO" id="GO:0007165">
    <property type="term" value="P:signal transduction"/>
    <property type="evidence" value="ECO:0007669"/>
    <property type="project" value="TreeGrafter"/>
</dbReference>